<keyword evidence="2" id="KW-1185">Reference proteome</keyword>
<dbReference type="KEGG" id="svp:Pan189_24900"/>
<gene>
    <name evidence="1" type="ORF">Pan189_24900</name>
</gene>
<organism evidence="1 2">
    <name type="scientific">Stratiformator vulcanicus</name>
    <dbReference type="NCBI Taxonomy" id="2527980"/>
    <lineage>
        <taxon>Bacteria</taxon>
        <taxon>Pseudomonadati</taxon>
        <taxon>Planctomycetota</taxon>
        <taxon>Planctomycetia</taxon>
        <taxon>Planctomycetales</taxon>
        <taxon>Planctomycetaceae</taxon>
        <taxon>Stratiformator</taxon>
    </lineage>
</organism>
<reference evidence="1 2" key="1">
    <citation type="submission" date="2019-02" db="EMBL/GenBank/DDBJ databases">
        <title>Deep-cultivation of Planctomycetes and their phenomic and genomic characterization uncovers novel biology.</title>
        <authorList>
            <person name="Wiegand S."/>
            <person name="Jogler M."/>
            <person name="Boedeker C."/>
            <person name="Pinto D."/>
            <person name="Vollmers J."/>
            <person name="Rivas-Marin E."/>
            <person name="Kohn T."/>
            <person name="Peeters S.H."/>
            <person name="Heuer A."/>
            <person name="Rast P."/>
            <person name="Oberbeckmann S."/>
            <person name="Bunk B."/>
            <person name="Jeske O."/>
            <person name="Meyerdierks A."/>
            <person name="Storesund J.E."/>
            <person name="Kallscheuer N."/>
            <person name="Luecker S."/>
            <person name="Lage O.M."/>
            <person name="Pohl T."/>
            <person name="Merkel B.J."/>
            <person name="Hornburger P."/>
            <person name="Mueller R.-W."/>
            <person name="Bruemmer F."/>
            <person name="Labrenz M."/>
            <person name="Spormann A.M."/>
            <person name="Op den Camp H."/>
            <person name="Overmann J."/>
            <person name="Amann R."/>
            <person name="Jetten M.S.M."/>
            <person name="Mascher T."/>
            <person name="Medema M.H."/>
            <person name="Devos D.P."/>
            <person name="Kaster A.-K."/>
            <person name="Ovreas L."/>
            <person name="Rohde M."/>
            <person name="Galperin M.Y."/>
            <person name="Jogler C."/>
        </authorList>
    </citation>
    <scope>NUCLEOTIDE SEQUENCE [LARGE SCALE GENOMIC DNA]</scope>
    <source>
        <strain evidence="1 2">Pan189</strain>
    </source>
</reference>
<evidence type="ECO:0000313" key="1">
    <source>
        <dbReference type="EMBL" id="QDT38100.1"/>
    </source>
</evidence>
<proteinExistence type="predicted"/>
<protein>
    <submittedName>
        <fullName evidence="1">Uncharacterized protein</fullName>
    </submittedName>
</protein>
<dbReference type="Proteomes" id="UP000317318">
    <property type="component" value="Chromosome"/>
</dbReference>
<evidence type="ECO:0000313" key="2">
    <source>
        <dbReference type="Proteomes" id="UP000317318"/>
    </source>
</evidence>
<name>A0A517R2J1_9PLAN</name>
<dbReference type="AlphaFoldDB" id="A0A517R2J1"/>
<dbReference type="EMBL" id="CP036268">
    <property type="protein sequence ID" value="QDT38100.1"/>
    <property type="molecule type" value="Genomic_DNA"/>
</dbReference>
<sequence>MYYGVMRTAPGYSPGQQFLLGLYESDRANSFIRPVLSEVGSRTYGSLEDVHRAIPLSAKLVDYAVDDRFVELWQAGSPAHVGPGREAIRGDES</sequence>
<accession>A0A517R2J1</accession>